<evidence type="ECO:0000256" key="3">
    <source>
        <dbReference type="ARBA" id="ARBA00023242"/>
    </source>
</evidence>
<dbReference type="Proteomes" id="UP001329430">
    <property type="component" value="Chromosome 10"/>
</dbReference>
<dbReference type="Pfam" id="PF18704">
    <property type="entry name" value="Chromo_2"/>
    <property type="match status" value="1"/>
</dbReference>
<dbReference type="EMBL" id="JAVRBK010000010">
    <property type="protein sequence ID" value="KAK5638042.1"/>
    <property type="molecule type" value="Genomic_DNA"/>
</dbReference>
<dbReference type="CDD" id="cd09869">
    <property type="entry name" value="PIN_GEN1"/>
    <property type="match status" value="1"/>
</dbReference>
<evidence type="ECO:0000313" key="7">
    <source>
        <dbReference type="Proteomes" id="UP001329430"/>
    </source>
</evidence>
<dbReference type="InterPro" id="IPR036279">
    <property type="entry name" value="5-3_exonuclease_C_sf"/>
</dbReference>
<evidence type="ECO:0000313" key="6">
    <source>
        <dbReference type="EMBL" id="KAK5638042.1"/>
    </source>
</evidence>
<dbReference type="InterPro" id="IPR029060">
    <property type="entry name" value="PIN-like_dom_sf"/>
</dbReference>
<evidence type="ECO:0008006" key="8">
    <source>
        <dbReference type="Google" id="ProtNLM"/>
    </source>
</evidence>
<dbReference type="PRINTS" id="PR00853">
    <property type="entry name" value="XPGRADSUPER"/>
</dbReference>
<dbReference type="GO" id="GO:0000400">
    <property type="term" value="F:four-way junction DNA binding"/>
    <property type="evidence" value="ECO:0007669"/>
    <property type="project" value="TreeGrafter"/>
</dbReference>
<dbReference type="GO" id="GO:0017108">
    <property type="term" value="F:5'-flap endonuclease activity"/>
    <property type="evidence" value="ECO:0007669"/>
    <property type="project" value="TreeGrafter"/>
</dbReference>
<dbReference type="PANTHER" id="PTHR11081">
    <property type="entry name" value="FLAP ENDONUCLEASE FAMILY MEMBER"/>
    <property type="match status" value="1"/>
</dbReference>
<dbReference type="InterPro" id="IPR006084">
    <property type="entry name" value="XPG/Rad2"/>
</dbReference>
<evidence type="ECO:0000256" key="1">
    <source>
        <dbReference type="ARBA" id="ARBA00022722"/>
    </source>
</evidence>
<comment type="caution">
    <text evidence="6">The sequence shown here is derived from an EMBL/GenBank/DDBJ whole genome shotgun (WGS) entry which is preliminary data.</text>
</comment>
<dbReference type="InterPro" id="IPR041012">
    <property type="entry name" value="GEN_chromo"/>
</dbReference>
<dbReference type="SMART" id="SM00485">
    <property type="entry name" value="XPGN"/>
    <property type="match status" value="1"/>
</dbReference>
<dbReference type="SUPFAM" id="SSF88723">
    <property type="entry name" value="PIN domain-like"/>
    <property type="match status" value="1"/>
</dbReference>
<keyword evidence="2" id="KW-0378">Hydrolase</keyword>
<dbReference type="InterPro" id="IPR006085">
    <property type="entry name" value="XPG_DNA_repair_N"/>
</dbReference>
<dbReference type="Pfam" id="PF00867">
    <property type="entry name" value="XPG_I"/>
    <property type="match status" value="1"/>
</dbReference>
<evidence type="ECO:0000259" key="4">
    <source>
        <dbReference type="SMART" id="SM00484"/>
    </source>
</evidence>
<evidence type="ECO:0000259" key="5">
    <source>
        <dbReference type="SMART" id="SM00485"/>
    </source>
</evidence>
<sequence length="546" mass="62634">MGIKHLWSILTPFVERKPLYELEGKTVAIDLSCWICEAQNVTDYHIQPKMNLYFRTCFLLLMQVSPIFVLEGKAPKLKYDTMAARNAIQFKGAKPRSGSSEPKSKDRSRFISVLNRCEEMLRYMGIVCVKGNGEAESMCAYLNMRGIVDGCVTQDSDCFAYGGKVIYRNFSISQQGAHSGAGAIDVYDIAKIYRSIEFGVFGIGKEAAMKLFEHITDDEILDRLRSWQTNGDFYRNLSEEFTNKNICTLCGHRGTRQSHIKYGCENCATSNGCDSSKYEKKRMEIKNETSIREKAIKDEHFPNEELISEFLQSKESITKSSFEWQQPDICSFVAFAVKHLQWEHIYAFEKFLPILTRWHLSVRTATSLVPRCIKKVRHLKGVPGYEVIWEHSGLQQDLLPSDMLEGVDLEKLWSTVEPQTLVSEAYPALVEKFEQSKIKPKKTRKIRKLPKTIDSYFAKKKRNDSFNLNLSKFGDESDLDLSDLIENVVSHNVDYVNVLSESLDESNFFTNTFTEGDLFEKSMITYSDSSSEDDYVPLIERIKCKK</sequence>
<dbReference type="Gene3D" id="3.40.50.1010">
    <property type="entry name" value="5'-nuclease"/>
    <property type="match status" value="1"/>
</dbReference>
<keyword evidence="7" id="KW-1185">Reference proteome</keyword>
<dbReference type="Pfam" id="PF00752">
    <property type="entry name" value="XPG_N"/>
    <property type="match status" value="1"/>
</dbReference>
<gene>
    <name evidence="6" type="ORF">RI129_012337</name>
</gene>
<organism evidence="6 7">
    <name type="scientific">Pyrocoelia pectoralis</name>
    <dbReference type="NCBI Taxonomy" id="417401"/>
    <lineage>
        <taxon>Eukaryota</taxon>
        <taxon>Metazoa</taxon>
        <taxon>Ecdysozoa</taxon>
        <taxon>Arthropoda</taxon>
        <taxon>Hexapoda</taxon>
        <taxon>Insecta</taxon>
        <taxon>Pterygota</taxon>
        <taxon>Neoptera</taxon>
        <taxon>Endopterygota</taxon>
        <taxon>Coleoptera</taxon>
        <taxon>Polyphaga</taxon>
        <taxon>Elateriformia</taxon>
        <taxon>Elateroidea</taxon>
        <taxon>Lampyridae</taxon>
        <taxon>Lampyrinae</taxon>
        <taxon>Pyrocoelia</taxon>
    </lineage>
</organism>
<protein>
    <recommendedName>
        <fullName evidence="8">Flap endonuclease GEN</fullName>
    </recommendedName>
</protein>
<proteinExistence type="predicted"/>
<keyword evidence="3" id="KW-0539">Nucleus</keyword>
<feature type="domain" description="XPG N-terminal" evidence="5">
    <location>
        <begin position="1"/>
        <end position="92"/>
    </location>
</feature>
<feature type="domain" description="XPG-I" evidence="4">
    <location>
        <begin position="122"/>
        <end position="198"/>
    </location>
</feature>
<accession>A0AAN7ZBZ7</accession>
<evidence type="ECO:0000256" key="2">
    <source>
        <dbReference type="ARBA" id="ARBA00022801"/>
    </source>
</evidence>
<dbReference type="AlphaFoldDB" id="A0AAN7ZBZ7"/>
<dbReference type="SMART" id="SM00484">
    <property type="entry name" value="XPGI"/>
    <property type="match status" value="1"/>
</dbReference>
<dbReference type="PANTHER" id="PTHR11081:SF70">
    <property type="entry name" value="FLAP ENDONUCLEASE GEN HOMOLOG 1"/>
    <property type="match status" value="1"/>
</dbReference>
<name>A0AAN7ZBZ7_9COLE</name>
<dbReference type="SUPFAM" id="SSF47807">
    <property type="entry name" value="5' to 3' exonuclease, C-terminal subdomain"/>
    <property type="match status" value="1"/>
</dbReference>
<keyword evidence="1" id="KW-0540">Nuclease</keyword>
<reference evidence="6 7" key="1">
    <citation type="journal article" date="2024" name="Insects">
        <title>An Improved Chromosome-Level Genome Assembly of the Firefly Pyrocoelia pectoralis.</title>
        <authorList>
            <person name="Fu X."/>
            <person name="Meyer-Rochow V.B."/>
            <person name="Ballantyne L."/>
            <person name="Zhu X."/>
        </authorList>
    </citation>
    <scope>NUCLEOTIDE SEQUENCE [LARGE SCALE GENOMIC DNA]</scope>
    <source>
        <strain evidence="6">XCY_ONT2</strain>
    </source>
</reference>
<dbReference type="InterPro" id="IPR006086">
    <property type="entry name" value="XPG-I_dom"/>
</dbReference>